<feature type="non-terminal residue" evidence="1">
    <location>
        <position position="305"/>
    </location>
</feature>
<dbReference type="PANTHER" id="PTHR38442:SF1">
    <property type="entry name" value="INNER MEMBRANE PROTEIN"/>
    <property type="match status" value="1"/>
</dbReference>
<proteinExistence type="predicted"/>
<sequence>MTELADTSNGFVTMRRRASGLLVLAVLVYIIARTQQDSSTVWGYVRATAEAAMVGGVADWFAVTALFRHPLGIPIPHTAIIAIRKDAIGANLGSFVEENFLSADTIRARIAAAEPAARIGEWLGSTTNVDQMVDRVANIAARAIEAFDDDQLQRAIDDILAARLAKLDHSNGLAELIDISRSGRHHEVLVSATCRVAIDYMTDQRATLRRLLGDESPRWVPSIIDDQVFNRLHQAAISAVTEIRHDLHHPARRALDRQLDGLKVRLRDDDNLRSKVSTSVENLISHPDVRDFSTRMGRDIRALIV</sequence>
<organism evidence="1 2">
    <name type="scientific">Acidimicrobium ferrooxidans</name>
    <dbReference type="NCBI Taxonomy" id="53635"/>
    <lineage>
        <taxon>Bacteria</taxon>
        <taxon>Bacillati</taxon>
        <taxon>Actinomycetota</taxon>
        <taxon>Acidimicrobiia</taxon>
        <taxon>Acidimicrobiales</taxon>
        <taxon>Acidimicrobiaceae</taxon>
        <taxon>Acidimicrobium</taxon>
    </lineage>
</organism>
<dbReference type="Pfam" id="PF04286">
    <property type="entry name" value="DUF445"/>
    <property type="match status" value="1"/>
</dbReference>
<dbReference type="Proteomes" id="UP000724964">
    <property type="component" value="Unassembled WGS sequence"/>
</dbReference>
<protein>
    <submittedName>
        <fullName evidence="1">DUF445 domain-containing protein</fullName>
    </submittedName>
</protein>
<dbReference type="PANTHER" id="PTHR38442">
    <property type="entry name" value="INNER MEMBRANE PROTEIN-RELATED"/>
    <property type="match status" value="1"/>
</dbReference>
<reference evidence="1" key="1">
    <citation type="submission" date="2021-02" db="EMBL/GenBank/DDBJ databases">
        <title>Activity-based single-cell genomes from oceanic crustal fluid captures similar information to metagenomic and metatranscriptomic surveys with orders of magnitude less sampling.</title>
        <authorList>
            <person name="D'Angelo T.S."/>
            <person name="Orcutt B.N."/>
        </authorList>
    </citation>
    <scope>NUCLEOTIDE SEQUENCE [LARGE SCALE GENOMIC DNA]</scope>
    <source>
        <strain evidence="1">AH-315-J10</strain>
    </source>
</reference>
<evidence type="ECO:0000313" key="2">
    <source>
        <dbReference type="Proteomes" id="UP000724964"/>
    </source>
</evidence>
<comment type="caution">
    <text evidence="1">The sequence shown here is derived from an EMBL/GenBank/DDBJ whole genome shotgun (WGS) entry which is preliminary data.</text>
</comment>
<gene>
    <name evidence="1" type="ORF">JYT35_01055</name>
</gene>
<accession>A0ABS3ATV8</accession>
<dbReference type="InterPro" id="IPR007383">
    <property type="entry name" value="DUF445"/>
</dbReference>
<keyword evidence="2" id="KW-1185">Reference proteome</keyword>
<evidence type="ECO:0000313" key="1">
    <source>
        <dbReference type="EMBL" id="MBN4059685.1"/>
    </source>
</evidence>
<name>A0ABS3ATV8_9ACTN</name>
<dbReference type="EMBL" id="JAFIUH010000019">
    <property type="protein sequence ID" value="MBN4059685.1"/>
    <property type="molecule type" value="Genomic_DNA"/>
</dbReference>